<evidence type="ECO:0000313" key="2">
    <source>
        <dbReference type="EMBL" id="CAK0797392.1"/>
    </source>
</evidence>
<proteinExistence type="predicted"/>
<dbReference type="EMBL" id="CAUYUJ010001736">
    <property type="protein sequence ID" value="CAK0797392.1"/>
    <property type="molecule type" value="Genomic_DNA"/>
</dbReference>
<feature type="region of interest" description="Disordered" evidence="1">
    <location>
        <begin position="54"/>
        <end position="107"/>
    </location>
</feature>
<feature type="non-terminal residue" evidence="2">
    <location>
        <position position="1"/>
    </location>
</feature>
<protein>
    <submittedName>
        <fullName evidence="2">Uncharacterized protein</fullName>
    </submittedName>
</protein>
<evidence type="ECO:0000256" key="1">
    <source>
        <dbReference type="SAM" id="MobiDB-lite"/>
    </source>
</evidence>
<feature type="compositionally biased region" description="Low complexity" evidence="1">
    <location>
        <begin position="57"/>
        <end position="80"/>
    </location>
</feature>
<dbReference type="Proteomes" id="UP001189429">
    <property type="component" value="Unassembled WGS sequence"/>
</dbReference>
<keyword evidence="3" id="KW-1185">Reference proteome</keyword>
<accession>A0ABN9Q327</accession>
<name>A0ABN9Q327_9DINO</name>
<gene>
    <name evidence="2" type="ORF">PCOR1329_LOCUS6483</name>
</gene>
<sequence>GLPNPAFSSPIAEAMITNGLLWDMGTSKVSEIIGHEVKDYQKAVVESHILERVNEDTAPSPATPSSISIASGSVASGSSAQTLQSTEKQKGKGRGRGKGKGSPAAKVHEVQEVGKTYAESVDYLMGYLRKINADDPHIETHKKLFTFAALRGQVILDGKAVGKEQVVKKFSMLRKIIKRQVYNTAKLAGPRVTDVGFPHGLGPTDGGDASQCRSIANIPEEVAENMMVEQLPFVKKVLDYFKMNPISASIDCHMAPARISNEVMMEMWTYTDADTTPTKLLVEGIVPTTRAKVLQVLPCEFDEAIDQCEALLQNNESVKQRVSESGSQLEAFKEVLNMKINSAVAKHVRVQLLAKVVQHLGTMNFKRKVGDEVKMDPWVSSFVSSLLKVACESHAVNSKMAPVMADDVTKMTPVIEIYTKAAMPWDEFVKVWIDKINKMSQVIAEVDVDGVRKSHDATMDELKKMDMAQLSRAMWAQFESTFEYGMTKANAISAYQKQYNVTGLQNAKFQKELAVLEWLSGGTVGAAKADEEAEFNITGVEERLLVGKVQTHLNELNMMHVQNGFEGSDKPDADMIQCGKEARPVLSQTSEGKVAIPYWGRVQTQAYGQTMHPKNTIPMEVAVDGTPEVKSLLFLDGLLYNNGESTEFCPAWIAAVWAPPKKAKEKEGASAKGKKRKAEESVVERGPLASHVLKYTVQSFEVGAKKYNVSIPVPEAADMQSTAPFPVIRGRVGRDDCEKQEAIRSGKAGFAQG</sequence>
<comment type="caution">
    <text evidence="2">The sequence shown here is derived from an EMBL/GenBank/DDBJ whole genome shotgun (WGS) entry which is preliminary data.</text>
</comment>
<organism evidence="2 3">
    <name type="scientific">Prorocentrum cordatum</name>
    <dbReference type="NCBI Taxonomy" id="2364126"/>
    <lineage>
        <taxon>Eukaryota</taxon>
        <taxon>Sar</taxon>
        <taxon>Alveolata</taxon>
        <taxon>Dinophyceae</taxon>
        <taxon>Prorocentrales</taxon>
        <taxon>Prorocentraceae</taxon>
        <taxon>Prorocentrum</taxon>
    </lineage>
</organism>
<evidence type="ECO:0000313" key="3">
    <source>
        <dbReference type="Proteomes" id="UP001189429"/>
    </source>
</evidence>
<reference evidence="2" key="1">
    <citation type="submission" date="2023-10" db="EMBL/GenBank/DDBJ databases">
        <authorList>
            <person name="Chen Y."/>
            <person name="Shah S."/>
            <person name="Dougan E. K."/>
            <person name="Thang M."/>
            <person name="Chan C."/>
        </authorList>
    </citation>
    <scope>NUCLEOTIDE SEQUENCE [LARGE SCALE GENOMIC DNA]</scope>
</reference>